<dbReference type="InterPro" id="IPR017456">
    <property type="entry name" value="CTP_synthase_N"/>
</dbReference>
<dbReference type="EMBL" id="JAHRHJ020003813">
    <property type="protein sequence ID" value="KAH9288153.1"/>
    <property type="molecule type" value="Genomic_DNA"/>
</dbReference>
<dbReference type="GO" id="GO:0006241">
    <property type="term" value="P:CTP biosynthetic process"/>
    <property type="evidence" value="ECO:0007669"/>
    <property type="project" value="TreeGrafter"/>
</dbReference>
<dbReference type="SUPFAM" id="SSF51735">
    <property type="entry name" value="NAD(P)-binding Rossmann-fold domains"/>
    <property type="match status" value="1"/>
</dbReference>
<organism evidence="3 4">
    <name type="scientific">Taxus chinensis</name>
    <name type="common">Chinese yew</name>
    <name type="synonym">Taxus wallichiana var. chinensis</name>
    <dbReference type="NCBI Taxonomy" id="29808"/>
    <lineage>
        <taxon>Eukaryota</taxon>
        <taxon>Viridiplantae</taxon>
        <taxon>Streptophyta</taxon>
        <taxon>Embryophyta</taxon>
        <taxon>Tracheophyta</taxon>
        <taxon>Spermatophyta</taxon>
        <taxon>Pinopsida</taxon>
        <taxon>Pinidae</taxon>
        <taxon>Conifers II</taxon>
        <taxon>Cupressales</taxon>
        <taxon>Taxaceae</taxon>
        <taxon>Taxus</taxon>
    </lineage>
</organism>
<sequence length="242" mass="26553">MLKVYGSMAPKAEKKPVSLKKPAAEKSLVAEKKAVKAEKKLPKEGGTDKKGKSIKSYKIYLFKVLKQSVIDKERRRDYLGKTVQVILHIADANQDWIIRVAKIPVDGKKGPVDVCVIELGGTVGGWFACQCGAPNYYCCIMQGTQNQWNQTGIGSDHIDLNAATIAGLTVAEVTGNNVVLVVEDEIMHILILMHNFLPGYKQIVGGDWNVATISYKSYDLERKTIGDVGAGQIGKELLEHLK</sequence>
<gene>
    <name evidence="3" type="ORF">KI387_032270</name>
</gene>
<dbReference type="SUPFAM" id="SSF52540">
    <property type="entry name" value="P-loop containing nucleoside triphosphate hydrolases"/>
    <property type="match status" value="1"/>
</dbReference>
<dbReference type="GO" id="GO:0042802">
    <property type="term" value="F:identical protein binding"/>
    <property type="evidence" value="ECO:0007669"/>
    <property type="project" value="TreeGrafter"/>
</dbReference>
<evidence type="ECO:0000313" key="3">
    <source>
        <dbReference type="EMBL" id="KAH9288153.1"/>
    </source>
</evidence>
<feature type="domain" description="CTP synthase N-terminal" evidence="2">
    <location>
        <begin position="67"/>
        <end position="125"/>
    </location>
</feature>
<proteinExistence type="predicted"/>
<evidence type="ECO:0000256" key="1">
    <source>
        <dbReference type="SAM" id="MobiDB-lite"/>
    </source>
</evidence>
<evidence type="ECO:0000259" key="2">
    <source>
        <dbReference type="Pfam" id="PF06418"/>
    </source>
</evidence>
<dbReference type="Proteomes" id="UP000824469">
    <property type="component" value="Unassembled WGS sequence"/>
</dbReference>
<dbReference type="InterPro" id="IPR027417">
    <property type="entry name" value="P-loop_NTPase"/>
</dbReference>
<dbReference type="PANTHER" id="PTHR11550">
    <property type="entry name" value="CTP SYNTHASE"/>
    <property type="match status" value="1"/>
</dbReference>
<evidence type="ECO:0000313" key="4">
    <source>
        <dbReference type="Proteomes" id="UP000824469"/>
    </source>
</evidence>
<dbReference type="Pfam" id="PF06418">
    <property type="entry name" value="CTP_synth_N"/>
    <property type="match status" value="1"/>
</dbReference>
<dbReference type="GO" id="GO:0003883">
    <property type="term" value="F:CTP synthase activity"/>
    <property type="evidence" value="ECO:0007669"/>
    <property type="project" value="InterPro"/>
</dbReference>
<protein>
    <recommendedName>
        <fullName evidence="2">CTP synthase N-terminal domain-containing protein</fullName>
    </recommendedName>
</protein>
<dbReference type="AlphaFoldDB" id="A0AA38C1S9"/>
<accession>A0AA38C1S9</accession>
<dbReference type="Gene3D" id="3.40.50.300">
    <property type="entry name" value="P-loop containing nucleotide triphosphate hydrolases"/>
    <property type="match status" value="1"/>
</dbReference>
<dbReference type="Gene3D" id="3.40.50.720">
    <property type="entry name" value="NAD(P)-binding Rossmann-like Domain"/>
    <property type="match status" value="2"/>
</dbReference>
<dbReference type="InterPro" id="IPR036291">
    <property type="entry name" value="NAD(P)-bd_dom_sf"/>
</dbReference>
<dbReference type="PANTHER" id="PTHR11550:SF0">
    <property type="entry name" value="CTP SYNTHASE-RELATED"/>
    <property type="match status" value="1"/>
</dbReference>
<dbReference type="InterPro" id="IPR004468">
    <property type="entry name" value="CTP_synthase"/>
</dbReference>
<feature type="compositionally biased region" description="Basic and acidic residues" evidence="1">
    <location>
        <begin position="11"/>
        <end position="51"/>
    </location>
</feature>
<feature type="region of interest" description="Disordered" evidence="1">
    <location>
        <begin position="1"/>
        <end position="51"/>
    </location>
</feature>
<name>A0AA38C1S9_TAXCH</name>
<reference evidence="3 4" key="1">
    <citation type="journal article" date="2021" name="Nat. Plants">
        <title>The Taxus genome provides insights into paclitaxel biosynthesis.</title>
        <authorList>
            <person name="Xiong X."/>
            <person name="Gou J."/>
            <person name="Liao Q."/>
            <person name="Li Y."/>
            <person name="Zhou Q."/>
            <person name="Bi G."/>
            <person name="Li C."/>
            <person name="Du R."/>
            <person name="Wang X."/>
            <person name="Sun T."/>
            <person name="Guo L."/>
            <person name="Liang H."/>
            <person name="Lu P."/>
            <person name="Wu Y."/>
            <person name="Zhang Z."/>
            <person name="Ro D.K."/>
            <person name="Shang Y."/>
            <person name="Huang S."/>
            <person name="Yan J."/>
        </authorList>
    </citation>
    <scope>NUCLEOTIDE SEQUENCE [LARGE SCALE GENOMIC DNA]</scope>
    <source>
        <strain evidence="3">Ta-2019</strain>
    </source>
</reference>
<dbReference type="GO" id="GO:0019856">
    <property type="term" value="P:pyrimidine nucleobase biosynthetic process"/>
    <property type="evidence" value="ECO:0007669"/>
    <property type="project" value="TreeGrafter"/>
</dbReference>
<dbReference type="SUPFAM" id="SSF52283">
    <property type="entry name" value="Formate/glycerate dehydrogenase catalytic domain-like"/>
    <property type="match status" value="1"/>
</dbReference>
<keyword evidence="4" id="KW-1185">Reference proteome</keyword>
<feature type="non-terminal residue" evidence="3">
    <location>
        <position position="242"/>
    </location>
</feature>
<comment type="caution">
    <text evidence="3">The sequence shown here is derived from an EMBL/GenBank/DDBJ whole genome shotgun (WGS) entry which is preliminary data.</text>
</comment>